<protein>
    <submittedName>
        <fullName evidence="1">Uncharacterized protein</fullName>
    </submittedName>
</protein>
<dbReference type="AlphaFoldDB" id="A0A840J4J9"/>
<evidence type="ECO:0000313" key="2">
    <source>
        <dbReference type="Proteomes" id="UP000581769"/>
    </source>
</evidence>
<dbReference type="EMBL" id="JACHMG010000001">
    <property type="protein sequence ID" value="MBB4688773.1"/>
    <property type="molecule type" value="Genomic_DNA"/>
</dbReference>
<dbReference type="Pfam" id="PF13527">
    <property type="entry name" value="Acetyltransf_9"/>
    <property type="match status" value="1"/>
</dbReference>
<keyword evidence="2" id="KW-1185">Reference proteome</keyword>
<comment type="caution">
    <text evidence="1">The sequence shown here is derived from an EMBL/GenBank/DDBJ whole genome shotgun (WGS) entry which is preliminary data.</text>
</comment>
<dbReference type="InterPro" id="IPR016181">
    <property type="entry name" value="Acyl_CoA_acyltransferase"/>
</dbReference>
<evidence type="ECO:0000313" key="1">
    <source>
        <dbReference type="EMBL" id="MBB4688773.1"/>
    </source>
</evidence>
<dbReference type="RefSeq" id="WP_184783410.1">
    <property type="nucleotide sequence ID" value="NZ_JACHMG010000001.1"/>
</dbReference>
<organism evidence="1 2">
    <name type="scientific">Amycolatopsis jiangsuensis</name>
    <dbReference type="NCBI Taxonomy" id="1181879"/>
    <lineage>
        <taxon>Bacteria</taxon>
        <taxon>Bacillati</taxon>
        <taxon>Actinomycetota</taxon>
        <taxon>Actinomycetes</taxon>
        <taxon>Pseudonocardiales</taxon>
        <taxon>Pseudonocardiaceae</taxon>
        <taxon>Amycolatopsis</taxon>
    </lineage>
</organism>
<gene>
    <name evidence="1" type="ORF">BJY18_006258</name>
</gene>
<sequence>MAADFALTGCAPGDHDEVCLLQETLLRGGLAGNGAYLDWKYRANPYLDGRYTVLARTPAGELAGMVGVFGSGWEVDGQRCMLPCLTDTVVAPAHRNGPVFHEMVDEVLARLRRDNVPWLLDFGDQGTVPAMLLRGWRQVGPWGQAVLNRLPGHGFRGPWSALPVARGARTGVRITSATAPDAEAMAEVVAGLPADDRIRVARTAAYFRWRAANPLAKYHYLMARFDSGAPAGYLVAHRSGVDTDDGPTPTTIVDCEAIGAEVQADLVRLAGASLPGTRLLMWTRDLPRSVLSCLAELGAEFVEPTGRPTRDRPLPSLLIRETGAATVPAALAGLDKPDAWDFRGVSGRGWR</sequence>
<name>A0A840J4J9_9PSEU</name>
<dbReference type="Proteomes" id="UP000581769">
    <property type="component" value="Unassembled WGS sequence"/>
</dbReference>
<dbReference type="SUPFAM" id="SSF55729">
    <property type="entry name" value="Acyl-CoA N-acyltransferases (Nat)"/>
    <property type="match status" value="1"/>
</dbReference>
<reference evidence="1 2" key="1">
    <citation type="submission" date="2020-08" db="EMBL/GenBank/DDBJ databases">
        <title>Sequencing the genomes of 1000 actinobacteria strains.</title>
        <authorList>
            <person name="Klenk H.-P."/>
        </authorList>
    </citation>
    <scope>NUCLEOTIDE SEQUENCE [LARGE SCALE GENOMIC DNA]</scope>
    <source>
        <strain evidence="1 2">DSM 45859</strain>
    </source>
</reference>
<dbReference type="Gene3D" id="3.40.630.30">
    <property type="match status" value="1"/>
</dbReference>
<proteinExistence type="predicted"/>
<accession>A0A840J4J9</accession>